<dbReference type="RefSeq" id="WP_377387225.1">
    <property type="nucleotide sequence ID" value="NZ_JBHSAN010000008.1"/>
</dbReference>
<dbReference type="Proteomes" id="UP001597478">
    <property type="component" value="Unassembled WGS sequence"/>
</dbReference>
<comment type="caution">
    <text evidence="2">The sequence shown here is derived from an EMBL/GenBank/DDBJ whole genome shotgun (WGS) entry which is preliminary data.</text>
</comment>
<feature type="transmembrane region" description="Helical" evidence="1">
    <location>
        <begin position="6"/>
        <end position="25"/>
    </location>
</feature>
<name>A0ABW5W3U2_9PSEU</name>
<keyword evidence="1" id="KW-1133">Transmembrane helix</keyword>
<dbReference type="EMBL" id="JBHUOF010000001">
    <property type="protein sequence ID" value="MFD2797886.1"/>
    <property type="molecule type" value="Genomic_DNA"/>
</dbReference>
<reference evidence="3" key="1">
    <citation type="journal article" date="2019" name="Int. J. Syst. Evol. Microbiol.">
        <title>The Global Catalogue of Microorganisms (GCM) 10K type strain sequencing project: providing services to taxonomists for standard genome sequencing and annotation.</title>
        <authorList>
            <consortium name="The Broad Institute Genomics Platform"/>
            <consortium name="The Broad Institute Genome Sequencing Center for Infectious Disease"/>
            <person name="Wu L."/>
            <person name="Ma J."/>
        </authorList>
    </citation>
    <scope>NUCLEOTIDE SEQUENCE [LARGE SCALE GENOMIC DNA]</scope>
    <source>
        <strain evidence="3">IBRC-M 10906</strain>
    </source>
</reference>
<proteinExistence type="predicted"/>
<accession>A0ABW5W3U2</accession>
<evidence type="ECO:0000256" key="1">
    <source>
        <dbReference type="SAM" id="Phobius"/>
    </source>
</evidence>
<keyword evidence="1" id="KW-0472">Membrane</keyword>
<evidence type="ECO:0000313" key="3">
    <source>
        <dbReference type="Proteomes" id="UP001597478"/>
    </source>
</evidence>
<sequence>MDAVYLDLALLVLLLAAVFALIVWWGRHKERKEQREHTEALTALAGQLGGTVSGPDNATAWSAGLLQPFKNDSEGLLNRLGTARRPRFELALDFVRGPWQVRVTEASMKKNVGNGTRAYHEHRIEVVTGQLTPVKIARRLHADFLGRPLKPGHVLTEGTKPIEDPPATVAQQRGEWQRLRLPMPADQEFAVFATDMAAAHRMLGKDALEHMVANAGSLPPVFTFEAGLFYATMLYRISPDTLLTTVDAVLGLLERIPGAAPAPHTQR</sequence>
<organism evidence="2 3">
    <name type="scientific">Prauserella oleivorans</name>
    <dbReference type="NCBI Taxonomy" id="1478153"/>
    <lineage>
        <taxon>Bacteria</taxon>
        <taxon>Bacillati</taxon>
        <taxon>Actinomycetota</taxon>
        <taxon>Actinomycetes</taxon>
        <taxon>Pseudonocardiales</taxon>
        <taxon>Pseudonocardiaceae</taxon>
        <taxon>Prauserella</taxon>
    </lineage>
</organism>
<keyword evidence="3" id="KW-1185">Reference proteome</keyword>
<keyword evidence="1" id="KW-0812">Transmembrane</keyword>
<evidence type="ECO:0000313" key="2">
    <source>
        <dbReference type="EMBL" id="MFD2797886.1"/>
    </source>
</evidence>
<gene>
    <name evidence="2" type="ORF">ACFS2C_00565</name>
</gene>
<protein>
    <submittedName>
        <fullName evidence="2">Uncharacterized protein</fullName>
    </submittedName>
</protein>